<keyword evidence="1" id="KW-0378">Hydrolase</keyword>
<protein>
    <submittedName>
        <fullName evidence="1">Exonuclease</fullName>
    </submittedName>
</protein>
<dbReference type="Proteomes" id="UP000190423">
    <property type="component" value="Unassembled WGS sequence"/>
</dbReference>
<dbReference type="InterPro" id="IPR036397">
    <property type="entry name" value="RNaseH_sf"/>
</dbReference>
<organism evidence="1 2">
    <name type="scientific">Treponema porcinum</name>
    <dbReference type="NCBI Taxonomy" id="261392"/>
    <lineage>
        <taxon>Bacteria</taxon>
        <taxon>Pseudomonadati</taxon>
        <taxon>Spirochaetota</taxon>
        <taxon>Spirochaetia</taxon>
        <taxon>Spirochaetales</taxon>
        <taxon>Treponemataceae</taxon>
        <taxon>Treponema</taxon>
    </lineage>
</organism>
<dbReference type="AlphaFoldDB" id="A0A1T4KPJ2"/>
<keyword evidence="1" id="KW-0540">Nuclease</keyword>
<keyword evidence="1" id="KW-0269">Exonuclease</keyword>
<dbReference type="OrthoDB" id="356451at2"/>
<name>A0A1T4KPJ2_TREPO</name>
<evidence type="ECO:0000313" key="2">
    <source>
        <dbReference type="Proteomes" id="UP000190423"/>
    </source>
</evidence>
<dbReference type="GO" id="GO:0004527">
    <property type="term" value="F:exonuclease activity"/>
    <property type="evidence" value="ECO:0007669"/>
    <property type="project" value="UniProtKB-KW"/>
</dbReference>
<dbReference type="RefSeq" id="WP_078933179.1">
    <property type="nucleotide sequence ID" value="NZ_FUWG01000008.1"/>
</dbReference>
<dbReference type="InterPro" id="IPR012337">
    <property type="entry name" value="RNaseH-like_sf"/>
</dbReference>
<evidence type="ECO:0000313" key="1">
    <source>
        <dbReference type="EMBL" id="SJZ44335.1"/>
    </source>
</evidence>
<dbReference type="GeneID" id="78316570"/>
<accession>A0A1T4KPJ2</accession>
<reference evidence="1 2" key="1">
    <citation type="submission" date="2017-02" db="EMBL/GenBank/DDBJ databases">
        <authorList>
            <person name="Peterson S.W."/>
        </authorList>
    </citation>
    <scope>NUCLEOTIDE SEQUENCE [LARGE SCALE GENOMIC DNA]</scope>
    <source>
        <strain evidence="1 2">ATCC BAA-908</strain>
    </source>
</reference>
<proteinExistence type="predicted"/>
<gene>
    <name evidence="1" type="ORF">SAMN02745149_01270</name>
</gene>
<dbReference type="Gene3D" id="3.30.420.10">
    <property type="entry name" value="Ribonuclease H-like superfamily/Ribonuclease H"/>
    <property type="match status" value="1"/>
</dbReference>
<sequence length="305" mass="35173">MNKSYLFFDIECANCFDGIGKMCSFGYVLTDAEFNILDSDDVVMNPETEFDWYLFSPKNRCQLAYSKDYFRAQRNFEAYYKPLKKLIEAPDRKVIGFSSANDVGFVVSACERYNLPLIQFAAFDIAVIVDNAKGEKKGLADWCTHYNIDTSSLQAHKSEDDAVMTMKLTQAFCKENNTGIEELLEKNKGCRLSVEKYLEHREIKRHNDEVMQKIQELYGKKCRAVLTNRLKGDYTFGFKIKKDIDESLKIATLVFKHGGILKKSLKANGTVIIEDDTPEEYIQQMKKKNLTPLTISDFYEIVRME</sequence>
<keyword evidence="2" id="KW-1185">Reference proteome</keyword>
<dbReference type="EMBL" id="FUWG01000008">
    <property type="protein sequence ID" value="SJZ44335.1"/>
    <property type="molecule type" value="Genomic_DNA"/>
</dbReference>
<dbReference type="SUPFAM" id="SSF53098">
    <property type="entry name" value="Ribonuclease H-like"/>
    <property type="match status" value="1"/>
</dbReference>
<dbReference type="GO" id="GO:0003676">
    <property type="term" value="F:nucleic acid binding"/>
    <property type="evidence" value="ECO:0007669"/>
    <property type="project" value="InterPro"/>
</dbReference>
<dbReference type="STRING" id="261392.SAMN02745149_01270"/>